<protein>
    <submittedName>
        <fullName evidence="3">Uncharacterized protein</fullName>
    </submittedName>
</protein>
<dbReference type="EMBL" id="CP034671">
    <property type="protein sequence ID" value="QFZ92899.2"/>
    <property type="molecule type" value="Genomic_DNA"/>
</dbReference>
<sequence>MIDSDRREGLLPPLRVLLTLLLAIGVIFRSYEPQDITIPWIGLPLPFIPDSRAGLFDAAYNCFWIATLVAIALVLLEWDGQRIGRNRRLESRNREVEREEQAAQERERAARRARIQAQVLVAIGQQQLNDSPESRQRLADAIALLQEYGDLL</sequence>
<keyword evidence="1" id="KW-0175">Coiled coil</keyword>
<evidence type="ECO:0000256" key="1">
    <source>
        <dbReference type="SAM" id="Coils"/>
    </source>
</evidence>
<name>A0AAT9JZF6_SYNEL</name>
<organism evidence="3">
    <name type="scientific">Synechococcus elongatus PCC 11802</name>
    <dbReference type="NCBI Taxonomy" id="2283154"/>
    <lineage>
        <taxon>Bacteria</taxon>
        <taxon>Bacillati</taxon>
        <taxon>Cyanobacteriota</taxon>
        <taxon>Cyanophyceae</taxon>
        <taxon>Synechococcales</taxon>
        <taxon>Synechococcaceae</taxon>
        <taxon>Synechococcus</taxon>
    </lineage>
</organism>
<keyword evidence="2" id="KW-0472">Membrane</keyword>
<evidence type="ECO:0000313" key="3">
    <source>
        <dbReference type="EMBL" id="QFZ92899.2"/>
    </source>
</evidence>
<gene>
    <name evidence="3" type="ORF">EKO22_11715</name>
</gene>
<keyword evidence="2" id="KW-1133">Transmembrane helix</keyword>
<keyword evidence="2" id="KW-0812">Transmembrane</keyword>
<feature type="coiled-coil region" evidence="1">
    <location>
        <begin position="86"/>
        <end position="116"/>
    </location>
</feature>
<accession>A0AAT9JZF6</accession>
<dbReference type="AlphaFoldDB" id="A0AAT9JZF6"/>
<evidence type="ECO:0000256" key="2">
    <source>
        <dbReference type="SAM" id="Phobius"/>
    </source>
</evidence>
<feature type="transmembrane region" description="Helical" evidence="2">
    <location>
        <begin position="12"/>
        <end position="31"/>
    </location>
</feature>
<feature type="transmembrane region" description="Helical" evidence="2">
    <location>
        <begin position="58"/>
        <end position="78"/>
    </location>
</feature>
<dbReference type="RefSeq" id="WP_208678201.1">
    <property type="nucleotide sequence ID" value="NZ_CP034671.2"/>
</dbReference>
<proteinExistence type="predicted"/>
<reference evidence="3" key="1">
    <citation type="submission" date="2024-01" db="EMBL/GenBank/DDBJ databases">
        <title>Synechococcus elongatus PCC 11802, a close yet different native of Synechococcus elongatus PCC 11801.</title>
        <authorList>
            <person name="Jaiswal D."/>
            <person name="Sengupta A."/>
            <person name="Sengupta S."/>
            <person name="Pakrasi H.B."/>
            <person name="Wangikar P."/>
        </authorList>
    </citation>
    <scope>NUCLEOTIDE SEQUENCE</scope>
    <source>
        <strain evidence="3">PCC 11802</strain>
    </source>
</reference>